<dbReference type="AlphaFoldDB" id="A0AAV2TJD2"/>
<name>A0AAV2TJD2_CALDB</name>
<evidence type="ECO:0000313" key="4">
    <source>
        <dbReference type="Proteomes" id="UP001497525"/>
    </source>
</evidence>
<dbReference type="Proteomes" id="UP001497525">
    <property type="component" value="Unassembled WGS sequence"/>
</dbReference>
<dbReference type="InterPro" id="IPR052942">
    <property type="entry name" value="LPS_cholinephosphotransferase"/>
</dbReference>
<evidence type="ECO:0000313" key="3">
    <source>
        <dbReference type="EMBL" id="CAL5135502.1"/>
    </source>
</evidence>
<evidence type="ECO:0000256" key="1">
    <source>
        <dbReference type="SAM" id="Phobius"/>
    </source>
</evidence>
<gene>
    <name evidence="3" type="ORF">CDAUBV1_LOCUS9640</name>
</gene>
<evidence type="ECO:0000259" key="2">
    <source>
        <dbReference type="Pfam" id="PF04991"/>
    </source>
</evidence>
<reference evidence="3" key="1">
    <citation type="submission" date="2024-06" db="EMBL/GenBank/DDBJ databases">
        <authorList>
            <person name="Liu X."/>
            <person name="Lenzi L."/>
            <person name="Haldenby T S."/>
            <person name="Uol C."/>
        </authorList>
    </citation>
    <scope>NUCLEOTIDE SEQUENCE</scope>
</reference>
<organism evidence="3 4">
    <name type="scientific">Calicophoron daubneyi</name>
    <name type="common">Rumen fluke</name>
    <name type="synonym">Paramphistomum daubneyi</name>
    <dbReference type="NCBI Taxonomy" id="300641"/>
    <lineage>
        <taxon>Eukaryota</taxon>
        <taxon>Metazoa</taxon>
        <taxon>Spiralia</taxon>
        <taxon>Lophotrochozoa</taxon>
        <taxon>Platyhelminthes</taxon>
        <taxon>Trematoda</taxon>
        <taxon>Digenea</taxon>
        <taxon>Plagiorchiida</taxon>
        <taxon>Pronocephalata</taxon>
        <taxon>Paramphistomoidea</taxon>
        <taxon>Paramphistomidae</taxon>
        <taxon>Calicophoron</taxon>
    </lineage>
</organism>
<dbReference type="EMBL" id="CAXLJL010000267">
    <property type="protein sequence ID" value="CAL5135502.1"/>
    <property type="molecule type" value="Genomic_DNA"/>
</dbReference>
<keyword evidence="1" id="KW-0812">Transmembrane</keyword>
<protein>
    <recommendedName>
        <fullName evidence="2">LicD/FKTN/FKRP nucleotidyltransferase domain-containing protein</fullName>
    </recommendedName>
</protein>
<keyword evidence="1" id="KW-1133">Transmembrane helix</keyword>
<keyword evidence="1" id="KW-0472">Membrane</keyword>
<dbReference type="PANTHER" id="PTHR43404:SF2">
    <property type="entry name" value="LIPOPOLYSACCHARIDE CHOLINEPHOSPHOTRANSFERASE LICD"/>
    <property type="match status" value="1"/>
</dbReference>
<dbReference type="Pfam" id="PF04991">
    <property type="entry name" value="LicD"/>
    <property type="match status" value="1"/>
</dbReference>
<accession>A0AAV2TJD2</accession>
<dbReference type="GO" id="GO:0009100">
    <property type="term" value="P:glycoprotein metabolic process"/>
    <property type="evidence" value="ECO:0007669"/>
    <property type="project" value="UniProtKB-ARBA"/>
</dbReference>
<feature type="domain" description="LicD/FKTN/FKRP nucleotidyltransferase" evidence="2">
    <location>
        <begin position="133"/>
        <end position="182"/>
    </location>
</feature>
<dbReference type="InterPro" id="IPR007074">
    <property type="entry name" value="LicD/FKTN/FKRP_NTP_transf"/>
</dbReference>
<proteinExistence type="predicted"/>
<dbReference type="PANTHER" id="PTHR43404">
    <property type="entry name" value="LIPOPOLYSACCHARIDE CHOLINEPHOSPHOTRANSFERASE LICD"/>
    <property type="match status" value="1"/>
</dbReference>
<feature type="transmembrane region" description="Helical" evidence="1">
    <location>
        <begin position="12"/>
        <end position="33"/>
    </location>
</feature>
<comment type="caution">
    <text evidence="3">The sequence shown here is derived from an EMBL/GenBank/DDBJ whole genome shotgun (WGS) entry which is preliminary data.</text>
</comment>
<sequence length="370" mass="43013">MMKELCTPPRAIRFALIGIGLVHTLSCILWVYLRSAQSFSHNCTYEHLLIDSFLVKPLCNSSSFLQLPDLSKIDWPDEINAPLPAGIKSIDEEFYPLPKPFDPQISSGQRRLFRKLLEVFSEAMFANGLGDRFMLHSGTLLGSFRHHDFIPWDDDVDVLVDEEIRDQMQKILKQYEPDYILTMGSERAKFYTEILNGTHGIRDVERSRHPFDHAWGWPFLDICFYRRNKTHVIELAPSYGRYYSWPIDIVFPLYYRPFGKKWYPAPRDTLGYLRLNFEPTRFCEHFGYSHILERGRTSGKVLCSELGFRYAFVDHHECRQSAQGNCTSNGMRLGAESLIIRSDTEKFRTIHTICLPVDESHVISDPYAIP</sequence>